<feature type="compositionally biased region" description="Basic residues" evidence="1">
    <location>
        <begin position="1"/>
        <end position="11"/>
    </location>
</feature>
<dbReference type="RefSeq" id="XP_032835455.1">
    <property type="nucleotide sequence ID" value="XM_032979564.1"/>
</dbReference>
<dbReference type="PANTHER" id="PTHR22684:SF0">
    <property type="entry name" value="RIBOSOME QUALITY CONTROL COMPLEX SUBUNIT TCF25"/>
    <property type="match status" value="1"/>
</dbReference>
<evidence type="ECO:0000313" key="3">
    <source>
        <dbReference type="RefSeq" id="XP_032835455.1"/>
    </source>
</evidence>
<feature type="compositionally biased region" description="Gly residues" evidence="1">
    <location>
        <begin position="693"/>
        <end position="702"/>
    </location>
</feature>
<dbReference type="CTD" id="22980"/>
<dbReference type="AlphaFoldDB" id="A0AAJ7UHP8"/>
<reference evidence="3" key="1">
    <citation type="submission" date="2025-08" db="UniProtKB">
        <authorList>
            <consortium name="RefSeq"/>
        </authorList>
    </citation>
    <scope>IDENTIFICATION</scope>
    <source>
        <tissue evidence="3">Sperm</tissue>
    </source>
</reference>
<feature type="compositionally biased region" description="Acidic residues" evidence="1">
    <location>
        <begin position="59"/>
        <end position="68"/>
    </location>
</feature>
<feature type="region of interest" description="Disordered" evidence="1">
    <location>
        <begin position="1"/>
        <end position="159"/>
    </location>
</feature>
<sequence length="718" mass="78812">MSSRALRKLKGGRAQEELGGPAVDEEVEDEVEDEVEETGAADSNRGFGAHPVNRFCLLGEEEEEEVDGHEEGGGENRSHTQTPGATEEGSLALRGGAKKVRRRKKRAVKETKEQAVSTSSSSSSPPWEAAGRNGGADDDGEHPPSSRGQPQPCGAPHGHRQLLNVEHRHLNPDNELKRFFGARAVMGDANRRRRRHNQPCRRHTWLTVPKDTWPRPGRTGIGMELVESRGGLHFFRFVHSRDYQRVQNAFLDAVDSMDPHNLVALTHTSPYHVDSLLQLSDVCRLQDDHEMAREFVERALFCLESSFHPLFSLTSGSCRLDYRYPENRSLYLALFKHLAALEKRGCSRTALELAKLILSLAPDEDPLGVLLLIDHLCLRAREYRYLTHFYRQLEPSKNLSQLPNMAFSVALAWHHLEVEEVEARVEEEVEEVEGGREARGGGHEAGGGSHGSTPSKADELLQEALLAFPSALMLLLGKCGVEPTPEVAQHPYLGTMASRGDPPALQELTWLFVERAATEWRSPPVVLWLEWRVARLVAALDSDPQLARQAASRRKVCYRGSPRNVHRHVVLSEAKEATAHLPPEVTNSPILGYDPLPPLDSIVSYTRPERPPAPAGGGTLSLFFRSLLPSFNMRQDPVAQGALGADDDGADAGAEGAEGGGDGGREVGRGITQLLAAMRELLANIRFDDDGGRAGGGVGGAGDPDDPDDPGHQEEEWD</sequence>
<evidence type="ECO:0000256" key="1">
    <source>
        <dbReference type="SAM" id="MobiDB-lite"/>
    </source>
</evidence>
<proteinExistence type="predicted"/>
<evidence type="ECO:0000313" key="2">
    <source>
        <dbReference type="Proteomes" id="UP001318040"/>
    </source>
</evidence>
<dbReference type="KEGG" id="pmrn:116957429"/>
<keyword evidence="2" id="KW-1185">Reference proteome</keyword>
<dbReference type="Pfam" id="PF04910">
    <property type="entry name" value="Tcf25"/>
    <property type="match status" value="1"/>
</dbReference>
<feature type="compositionally biased region" description="Basic and acidic residues" evidence="1">
    <location>
        <begin position="69"/>
        <end position="78"/>
    </location>
</feature>
<gene>
    <name evidence="3" type="primary">TCF25</name>
</gene>
<organism evidence="2 3">
    <name type="scientific">Petromyzon marinus</name>
    <name type="common">Sea lamprey</name>
    <dbReference type="NCBI Taxonomy" id="7757"/>
    <lineage>
        <taxon>Eukaryota</taxon>
        <taxon>Metazoa</taxon>
        <taxon>Chordata</taxon>
        <taxon>Craniata</taxon>
        <taxon>Vertebrata</taxon>
        <taxon>Cyclostomata</taxon>
        <taxon>Hyperoartia</taxon>
        <taxon>Petromyzontiformes</taxon>
        <taxon>Petromyzontidae</taxon>
        <taxon>Petromyzon</taxon>
    </lineage>
</organism>
<dbReference type="GeneID" id="116957429"/>
<feature type="region of interest" description="Disordered" evidence="1">
    <location>
        <begin position="429"/>
        <end position="455"/>
    </location>
</feature>
<accession>A0AAJ7UHP8</accession>
<feature type="region of interest" description="Disordered" evidence="1">
    <location>
        <begin position="640"/>
        <end position="666"/>
    </location>
</feature>
<protein>
    <submittedName>
        <fullName evidence="3">Transcription factor 25 isoform X1</fullName>
    </submittedName>
</protein>
<name>A0AAJ7UHP8_PETMA</name>
<dbReference type="GO" id="GO:1990112">
    <property type="term" value="C:RQC complex"/>
    <property type="evidence" value="ECO:0007669"/>
    <property type="project" value="TreeGrafter"/>
</dbReference>
<feature type="compositionally biased region" description="Basic and acidic residues" evidence="1">
    <location>
        <begin position="433"/>
        <end position="442"/>
    </location>
</feature>
<feature type="region of interest" description="Disordered" evidence="1">
    <location>
        <begin position="686"/>
        <end position="718"/>
    </location>
</feature>
<feature type="compositionally biased region" description="Acidic residues" evidence="1">
    <location>
        <begin position="23"/>
        <end position="39"/>
    </location>
</feature>
<dbReference type="Proteomes" id="UP001318040">
    <property type="component" value="Chromosome 74"/>
</dbReference>
<feature type="compositionally biased region" description="Basic residues" evidence="1">
    <location>
        <begin position="96"/>
        <end position="107"/>
    </location>
</feature>
<dbReference type="InterPro" id="IPR006994">
    <property type="entry name" value="TCF25/Rqc1"/>
</dbReference>
<feature type="compositionally biased region" description="Basic and acidic residues" evidence="1">
    <location>
        <begin position="709"/>
        <end position="718"/>
    </location>
</feature>
<dbReference type="PANTHER" id="PTHR22684">
    <property type="entry name" value="NULP1-RELATED"/>
    <property type="match status" value="1"/>
</dbReference>